<dbReference type="InterPro" id="IPR013148">
    <property type="entry name" value="Glyco_hydro_32_N"/>
</dbReference>
<evidence type="ECO:0000256" key="3">
    <source>
        <dbReference type="ARBA" id="ARBA00022801"/>
    </source>
</evidence>
<organism evidence="6 7">
    <name type="scientific">Corynebacterium haemomassiliense</name>
    <dbReference type="NCBI Taxonomy" id="2754726"/>
    <lineage>
        <taxon>Bacteria</taxon>
        <taxon>Bacillati</taxon>
        <taxon>Actinomycetota</taxon>
        <taxon>Actinomycetes</taxon>
        <taxon>Mycobacteriales</taxon>
        <taxon>Corynebacteriaceae</taxon>
        <taxon>Corynebacterium</taxon>
    </lineage>
</organism>
<dbReference type="PANTHER" id="PTHR43101:SF1">
    <property type="entry name" value="BETA-FRUCTOSIDASE"/>
    <property type="match status" value="1"/>
</dbReference>
<dbReference type="EMBL" id="JACDTZ010000002">
    <property type="protein sequence ID" value="MBA5245146.1"/>
    <property type="molecule type" value="Genomic_DNA"/>
</dbReference>
<proteinExistence type="inferred from homology"/>
<comment type="similarity">
    <text evidence="1">Belongs to the glycosyl hydrolase 32 family.</text>
</comment>
<dbReference type="Gene3D" id="2.115.10.20">
    <property type="entry name" value="Glycosyl hydrolase domain, family 43"/>
    <property type="match status" value="1"/>
</dbReference>
<dbReference type="Pfam" id="PF00251">
    <property type="entry name" value="Glyco_hydro_32N"/>
    <property type="match status" value="1"/>
</dbReference>
<dbReference type="PANTHER" id="PTHR43101">
    <property type="entry name" value="BETA-FRUCTOSIDASE"/>
    <property type="match status" value="1"/>
</dbReference>
<keyword evidence="4" id="KW-0326">Glycosidase</keyword>
<dbReference type="AlphaFoldDB" id="A0A7W2ECE3"/>
<evidence type="ECO:0000313" key="6">
    <source>
        <dbReference type="EMBL" id="MBA5245146.1"/>
    </source>
</evidence>
<dbReference type="RefSeq" id="WP_181889803.1">
    <property type="nucleotide sequence ID" value="NZ_CP170998.1"/>
</dbReference>
<evidence type="ECO:0000256" key="4">
    <source>
        <dbReference type="ARBA" id="ARBA00023295"/>
    </source>
</evidence>
<accession>A0A7W2ECE3</accession>
<reference evidence="6 7" key="1">
    <citation type="submission" date="2020-07" db="EMBL/GenBank/DDBJ databases">
        <title>Draft genome and description of Corynebacterium haemomassiliense strain Marseile-Q3615 sp. nov.</title>
        <authorList>
            <person name="Boxberger M."/>
            <person name="La Scola B."/>
        </authorList>
    </citation>
    <scope>NUCLEOTIDE SEQUENCE [LARGE SCALE GENOMIC DNA]</scope>
    <source>
        <strain evidence="6 7">Marseille-Q3615</strain>
    </source>
</reference>
<evidence type="ECO:0000256" key="2">
    <source>
        <dbReference type="ARBA" id="ARBA00012758"/>
    </source>
</evidence>
<dbReference type="InterPro" id="IPR051214">
    <property type="entry name" value="GH32_Enzymes"/>
</dbReference>
<dbReference type="EC" id="3.2.1.26" evidence="2"/>
<dbReference type="InterPro" id="IPR001362">
    <property type="entry name" value="Glyco_hydro_32"/>
</dbReference>
<evidence type="ECO:0000313" key="7">
    <source>
        <dbReference type="Proteomes" id="UP000523682"/>
    </source>
</evidence>
<dbReference type="SMART" id="SM00640">
    <property type="entry name" value="Glyco_32"/>
    <property type="match status" value="1"/>
</dbReference>
<keyword evidence="3 6" id="KW-0378">Hydrolase</keyword>
<protein>
    <recommendedName>
        <fullName evidence="2">beta-fructofuranosidase</fullName>
        <ecNumber evidence="2">3.2.1.26</ecNumber>
    </recommendedName>
</protein>
<dbReference type="CDD" id="cd18623">
    <property type="entry name" value="GH32_ScrB-like"/>
    <property type="match status" value="1"/>
</dbReference>
<comment type="caution">
    <text evidence="6">The sequence shown here is derived from an EMBL/GenBank/DDBJ whole genome shotgun (WGS) entry which is preliminary data.</text>
</comment>
<name>A0A7W2ECE3_9CORY</name>
<keyword evidence="7" id="KW-1185">Reference proteome</keyword>
<evidence type="ECO:0000256" key="1">
    <source>
        <dbReference type="ARBA" id="ARBA00009902"/>
    </source>
</evidence>
<dbReference type="SUPFAM" id="SSF75005">
    <property type="entry name" value="Arabinanase/levansucrase/invertase"/>
    <property type="match status" value="1"/>
</dbReference>
<dbReference type="GO" id="GO:0005975">
    <property type="term" value="P:carbohydrate metabolic process"/>
    <property type="evidence" value="ECO:0007669"/>
    <property type="project" value="InterPro"/>
</dbReference>
<dbReference type="InterPro" id="IPR023296">
    <property type="entry name" value="Glyco_hydro_beta-prop_sf"/>
</dbReference>
<evidence type="ECO:0000259" key="5">
    <source>
        <dbReference type="Pfam" id="PF00251"/>
    </source>
</evidence>
<feature type="domain" description="Glycosyl hydrolase family 32 N-terminal" evidence="5">
    <location>
        <begin position="8"/>
        <end position="315"/>
    </location>
</feature>
<dbReference type="GO" id="GO:0004564">
    <property type="term" value="F:beta-fructofuranosidase activity"/>
    <property type="evidence" value="ECO:0007669"/>
    <property type="project" value="UniProtKB-EC"/>
</dbReference>
<sequence>MSYRPKHHLTAPQGRLNDPNGMMLLGDELHVFYQHDPSFPAQPKRTGWGHAVTTLGSGVWRHFPDALYPGVSYDENGCYSGSGVVHDGQIRLFYTGNVKRDGKRLTSQNIVDVGGIEGPMGGTYRRRGTNPAIDGPADGYTAHYRDPHVTQAPDGTWRMVLGAQRENGTGAAVLYTSDDLDRWQFAGEIEFAGLNYNVASAYMWECPNLLRMHDQATGEMRDVFVFCPQFPDSDECGYVVGKLEGLRFEVERDFTPLDFGSEFYAPQLISDNNGGALMLGWMGLPARDDTPSFPAEGWVHQLTLVRELSLIDGHLATALQIPDAHDMLVERVALGDAPWAADLVAEGDHVCATVTWQPDGAGRGTVFVDVAGRIRWAECAAGELVLTADGAAVECTAGDGEVAFSFAVFAPGGAQWSALTPQ</sequence>
<dbReference type="Proteomes" id="UP000523682">
    <property type="component" value="Unassembled WGS sequence"/>
</dbReference>
<gene>
    <name evidence="6" type="ORF">H0193_10090</name>
</gene>